<feature type="transmembrane region" description="Helical" evidence="6">
    <location>
        <begin position="237"/>
        <end position="258"/>
    </location>
</feature>
<evidence type="ECO:0000256" key="1">
    <source>
        <dbReference type="ARBA" id="ARBA00004141"/>
    </source>
</evidence>
<name>A0A8H4AF31_GIGMA</name>
<dbReference type="OrthoDB" id="442680at2759"/>
<feature type="transmembrane region" description="Helical" evidence="6">
    <location>
        <begin position="126"/>
        <end position="144"/>
    </location>
</feature>
<keyword evidence="3 6" id="KW-0812">Transmembrane</keyword>
<dbReference type="AlphaFoldDB" id="A0A8H4AF31"/>
<dbReference type="InterPro" id="IPR001727">
    <property type="entry name" value="GDT1-like"/>
</dbReference>
<dbReference type="InterPro" id="IPR049555">
    <property type="entry name" value="GDT1-like_CS"/>
</dbReference>
<dbReference type="PANTHER" id="PTHR12608:SF1">
    <property type="entry name" value="TRANSMEMBRANE PROTEIN 165"/>
    <property type="match status" value="1"/>
</dbReference>
<dbReference type="GO" id="GO:0032472">
    <property type="term" value="P:Golgi calcium ion transport"/>
    <property type="evidence" value="ECO:0007669"/>
    <property type="project" value="TreeGrafter"/>
</dbReference>
<keyword evidence="5 6" id="KW-0472">Membrane</keyword>
<feature type="transmembrane region" description="Helical" evidence="6">
    <location>
        <begin position="94"/>
        <end position="114"/>
    </location>
</feature>
<keyword evidence="4 6" id="KW-1133">Transmembrane helix</keyword>
<dbReference type="GO" id="GO:0015085">
    <property type="term" value="F:calcium ion transmembrane transporter activity"/>
    <property type="evidence" value="ECO:0007669"/>
    <property type="project" value="TreeGrafter"/>
</dbReference>
<dbReference type="Pfam" id="PF01169">
    <property type="entry name" value="GDT1"/>
    <property type="match status" value="2"/>
</dbReference>
<comment type="subcellular location">
    <subcellularLocation>
        <location evidence="1 6">Membrane</location>
        <topology evidence="1 6">Multi-pass membrane protein</topology>
    </subcellularLocation>
</comment>
<dbReference type="PROSITE" id="PS01214">
    <property type="entry name" value="UPF0016"/>
    <property type="match status" value="1"/>
</dbReference>
<dbReference type="GO" id="GO:0032468">
    <property type="term" value="P:Golgi calcium ion homeostasis"/>
    <property type="evidence" value="ECO:0007669"/>
    <property type="project" value="TreeGrafter"/>
</dbReference>
<protein>
    <recommendedName>
        <fullName evidence="6">GDT1 family protein</fullName>
    </recommendedName>
</protein>
<gene>
    <name evidence="7" type="ORF">F8M41_022413</name>
</gene>
<comment type="caution">
    <text evidence="7">The sequence shown here is derived from an EMBL/GenBank/DDBJ whole genome shotgun (WGS) entry which is preliminary data.</text>
</comment>
<dbReference type="EMBL" id="WTPW01000692">
    <property type="protein sequence ID" value="KAF0488212.1"/>
    <property type="molecule type" value="Genomic_DNA"/>
</dbReference>
<evidence type="ECO:0000256" key="5">
    <source>
        <dbReference type="ARBA" id="ARBA00023136"/>
    </source>
</evidence>
<evidence type="ECO:0000256" key="6">
    <source>
        <dbReference type="RuleBase" id="RU365102"/>
    </source>
</evidence>
<evidence type="ECO:0000256" key="3">
    <source>
        <dbReference type="ARBA" id="ARBA00022692"/>
    </source>
</evidence>
<dbReference type="Proteomes" id="UP000439903">
    <property type="component" value="Unassembled WGS sequence"/>
</dbReference>
<evidence type="ECO:0000313" key="7">
    <source>
        <dbReference type="EMBL" id="KAF0488212.1"/>
    </source>
</evidence>
<keyword evidence="8" id="KW-1185">Reference proteome</keyword>
<feature type="transmembrane region" description="Helical" evidence="6">
    <location>
        <begin position="64"/>
        <end position="87"/>
    </location>
</feature>
<dbReference type="GO" id="GO:0000329">
    <property type="term" value="C:fungal-type vacuole membrane"/>
    <property type="evidence" value="ECO:0007669"/>
    <property type="project" value="TreeGrafter"/>
</dbReference>
<dbReference type="GO" id="GO:0005384">
    <property type="term" value="F:manganese ion transmembrane transporter activity"/>
    <property type="evidence" value="ECO:0007669"/>
    <property type="project" value="TreeGrafter"/>
</dbReference>
<organism evidence="7 8">
    <name type="scientific">Gigaspora margarita</name>
    <dbReference type="NCBI Taxonomy" id="4874"/>
    <lineage>
        <taxon>Eukaryota</taxon>
        <taxon>Fungi</taxon>
        <taxon>Fungi incertae sedis</taxon>
        <taxon>Mucoromycota</taxon>
        <taxon>Glomeromycotina</taxon>
        <taxon>Glomeromycetes</taxon>
        <taxon>Diversisporales</taxon>
        <taxon>Gigasporaceae</taxon>
        <taxon>Gigaspora</taxon>
    </lineage>
</organism>
<dbReference type="PANTHER" id="PTHR12608">
    <property type="entry name" value="TRANSMEMBRANE PROTEIN HTP-1 RELATED"/>
    <property type="match status" value="1"/>
</dbReference>
<dbReference type="GO" id="GO:0005794">
    <property type="term" value="C:Golgi apparatus"/>
    <property type="evidence" value="ECO:0007669"/>
    <property type="project" value="TreeGrafter"/>
</dbReference>
<feature type="transmembrane region" description="Helical" evidence="6">
    <location>
        <begin position="195"/>
        <end position="217"/>
    </location>
</feature>
<evidence type="ECO:0000313" key="8">
    <source>
        <dbReference type="Proteomes" id="UP000439903"/>
    </source>
</evidence>
<feature type="transmembrane region" description="Helical" evidence="6">
    <location>
        <begin position="270"/>
        <end position="287"/>
    </location>
</feature>
<evidence type="ECO:0000256" key="4">
    <source>
        <dbReference type="ARBA" id="ARBA00022989"/>
    </source>
</evidence>
<comment type="similarity">
    <text evidence="2 6">Belongs to the GDT1 family.</text>
</comment>
<sequence length="295" mass="32666">MLLRRRLLQKSFVISCFFSIIILDTLVNAKSSDKSPEETFEINLNDATEKSKFSFADSEGSRSFLFSTLMIVVSEIGDKTFFIAAIMAMKNSRLLVFSAAFSALALMSVLSAALGHVVPNLIPRTYTNYIASFLFLFFGIKMAFESVQMSDEEAKNELEEVSAELKEKEEIELIEVTEAGGIPEDTAQVTLVEGLINLCQFLFSPIFVQTFILTFLAEWGDRSQIATIALAAAQNMYWVTLGTITGHGFCTGLAVIGGRLMAAKISIKRVTMLGAILFISFSLIYLYESIYDNDS</sequence>
<accession>A0A8H4AF31</accession>
<proteinExistence type="inferred from homology"/>
<reference evidence="7 8" key="1">
    <citation type="journal article" date="2019" name="Environ. Microbiol.">
        <title>At the nexus of three kingdoms: the genome of the mycorrhizal fungus Gigaspora margarita provides insights into plant, endobacterial and fungal interactions.</title>
        <authorList>
            <person name="Venice F."/>
            <person name="Ghignone S."/>
            <person name="Salvioli di Fossalunga A."/>
            <person name="Amselem J."/>
            <person name="Novero M."/>
            <person name="Xianan X."/>
            <person name="Sedzielewska Toro K."/>
            <person name="Morin E."/>
            <person name="Lipzen A."/>
            <person name="Grigoriev I.V."/>
            <person name="Henrissat B."/>
            <person name="Martin F.M."/>
            <person name="Bonfante P."/>
        </authorList>
    </citation>
    <scope>NUCLEOTIDE SEQUENCE [LARGE SCALE GENOMIC DNA]</scope>
    <source>
        <strain evidence="7 8">BEG34</strain>
    </source>
</reference>
<evidence type="ECO:0000256" key="2">
    <source>
        <dbReference type="ARBA" id="ARBA00009190"/>
    </source>
</evidence>